<evidence type="ECO:0000256" key="1">
    <source>
        <dbReference type="ARBA" id="ARBA00011046"/>
    </source>
</evidence>
<accession>A0A0A0I702</accession>
<reference evidence="5 6" key="1">
    <citation type="submission" date="2014-01" db="EMBL/GenBank/DDBJ databases">
        <title>Plasmidome dynamics in the species complex Clostridium novyi sensu lato converts strains of independent lineages into distinctly different pathogens.</title>
        <authorList>
            <person name="Skarin H."/>
            <person name="Segerman B."/>
        </authorList>
    </citation>
    <scope>NUCLEOTIDE SEQUENCE [LARGE SCALE GENOMIC DNA]</scope>
    <source>
        <strain evidence="5 6">DC5</strain>
    </source>
</reference>
<dbReference type="EMBL" id="JDRY01000068">
    <property type="protein sequence ID" value="KGM97184.1"/>
    <property type="molecule type" value="Genomic_DNA"/>
</dbReference>
<dbReference type="SUPFAM" id="SSF46785">
    <property type="entry name" value="Winged helix' DNA-binding domain"/>
    <property type="match status" value="1"/>
</dbReference>
<dbReference type="Proteomes" id="UP000030014">
    <property type="component" value="Unassembled WGS sequence"/>
</dbReference>
<keyword evidence="4" id="KW-0804">Transcription</keyword>
<dbReference type="PIRSF" id="PIRSF019455">
    <property type="entry name" value="CopR_AtkY"/>
    <property type="match status" value="1"/>
</dbReference>
<dbReference type="InterPro" id="IPR036390">
    <property type="entry name" value="WH_DNA-bd_sf"/>
</dbReference>
<dbReference type="RefSeq" id="WP_039257316.1">
    <property type="nucleotide sequence ID" value="NZ_JDRY01000068.1"/>
</dbReference>
<dbReference type="Gene3D" id="1.10.10.10">
    <property type="entry name" value="Winged helix-like DNA-binding domain superfamily/Winged helix DNA-binding domain"/>
    <property type="match status" value="1"/>
</dbReference>
<keyword evidence="2" id="KW-0805">Transcription regulation</keyword>
<dbReference type="AlphaFoldDB" id="A0A0A0I702"/>
<keyword evidence="3" id="KW-0238">DNA-binding</keyword>
<evidence type="ECO:0000256" key="2">
    <source>
        <dbReference type="ARBA" id="ARBA00023015"/>
    </source>
</evidence>
<protein>
    <submittedName>
        <fullName evidence="5">Beta-lactamase</fullName>
    </submittedName>
</protein>
<evidence type="ECO:0000313" key="5">
    <source>
        <dbReference type="EMBL" id="KGM97184.1"/>
    </source>
</evidence>
<comment type="similarity">
    <text evidence="1">Belongs to the BlaI transcriptional regulatory family.</text>
</comment>
<evidence type="ECO:0000313" key="6">
    <source>
        <dbReference type="Proteomes" id="UP000030014"/>
    </source>
</evidence>
<name>A0A0A0I702_CLOBO</name>
<evidence type="ECO:0000256" key="4">
    <source>
        <dbReference type="ARBA" id="ARBA00023163"/>
    </source>
</evidence>
<proteinExistence type="inferred from homology"/>
<comment type="caution">
    <text evidence="5">The sequence shown here is derived from an EMBL/GenBank/DDBJ whole genome shotgun (WGS) entry which is preliminary data.</text>
</comment>
<dbReference type="Pfam" id="PF03965">
    <property type="entry name" value="Penicillinase_R"/>
    <property type="match status" value="1"/>
</dbReference>
<organism evidence="5 6">
    <name type="scientific">Clostridium botulinum C/D str. DC5</name>
    <dbReference type="NCBI Taxonomy" id="1443128"/>
    <lineage>
        <taxon>Bacteria</taxon>
        <taxon>Bacillati</taxon>
        <taxon>Bacillota</taxon>
        <taxon>Clostridia</taxon>
        <taxon>Eubacteriales</taxon>
        <taxon>Clostridiaceae</taxon>
        <taxon>Clostridium</taxon>
    </lineage>
</organism>
<gene>
    <name evidence="5" type="ORF">Z955_12370</name>
</gene>
<dbReference type="InterPro" id="IPR005650">
    <property type="entry name" value="BlaI_family"/>
</dbReference>
<sequence>MTLKKIPDSELEVMKVIWNNEKSISSKEIIKIMADKKKWKQTTILTLLKRLINKNIISAEKVKSLTYYTAIVDKKSYLEVETSDFFKKLHENSLKSFITTLHDNNDITDEDLDELEKWIRESR</sequence>
<evidence type="ECO:0000256" key="3">
    <source>
        <dbReference type="ARBA" id="ARBA00023125"/>
    </source>
</evidence>
<dbReference type="GO" id="GO:0003677">
    <property type="term" value="F:DNA binding"/>
    <property type="evidence" value="ECO:0007669"/>
    <property type="project" value="UniProtKB-KW"/>
</dbReference>
<dbReference type="Gene3D" id="1.10.4040.10">
    <property type="entry name" value="Penicillinase repressor domain"/>
    <property type="match status" value="1"/>
</dbReference>
<dbReference type="InterPro" id="IPR036388">
    <property type="entry name" value="WH-like_DNA-bd_sf"/>
</dbReference>
<dbReference type="GO" id="GO:0045892">
    <property type="term" value="P:negative regulation of DNA-templated transcription"/>
    <property type="evidence" value="ECO:0007669"/>
    <property type="project" value="InterPro"/>
</dbReference>